<dbReference type="Pfam" id="PF11992">
    <property type="entry name" value="TgpA_N"/>
    <property type="match status" value="1"/>
</dbReference>
<feature type="compositionally biased region" description="Low complexity" evidence="1">
    <location>
        <begin position="708"/>
        <end position="720"/>
    </location>
</feature>
<dbReference type="InterPro" id="IPR002931">
    <property type="entry name" value="Transglutaminase-like"/>
</dbReference>
<feature type="region of interest" description="Disordered" evidence="1">
    <location>
        <begin position="1"/>
        <end position="25"/>
    </location>
</feature>
<evidence type="ECO:0000256" key="2">
    <source>
        <dbReference type="SAM" id="Phobius"/>
    </source>
</evidence>
<feature type="transmembrane region" description="Helical" evidence="2">
    <location>
        <begin position="80"/>
        <end position="99"/>
    </location>
</feature>
<feature type="transmembrane region" description="Helical" evidence="2">
    <location>
        <begin position="54"/>
        <end position="73"/>
    </location>
</feature>
<dbReference type="Proteomes" id="UP000616839">
    <property type="component" value="Unassembled WGS sequence"/>
</dbReference>
<dbReference type="SUPFAM" id="SSF54001">
    <property type="entry name" value="Cysteine proteinases"/>
    <property type="match status" value="1"/>
</dbReference>
<dbReference type="InterPro" id="IPR052901">
    <property type="entry name" value="Bact_TGase-like"/>
</dbReference>
<organism evidence="4 5">
    <name type="scientific">Nocardioides donggukensis</name>
    <dbReference type="NCBI Taxonomy" id="2774019"/>
    <lineage>
        <taxon>Bacteria</taxon>
        <taxon>Bacillati</taxon>
        <taxon>Actinomycetota</taxon>
        <taxon>Actinomycetes</taxon>
        <taxon>Propionibacteriales</taxon>
        <taxon>Nocardioidaceae</taxon>
        <taxon>Nocardioides</taxon>
    </lineage>
</organism>
<dbReference type="PANTHER" id="PTHR42736">
    <property type="entry name" value="PROTEIN-GLUTAMINE GAMMA-GLUTAMYLTRANSFERASE"/>
    <property type="match status" value="1"/>
</dbReference>
<dbReference type="AlphaFoldDB" id="A0A927Q1Z9"/>
<dbReference type="RefSeq" id="WP_192141462.1">
    <property type="nucleotide sequence ID" value="NZ_JACYXZ010000001.1"/>
</dbReference>
<keyword evidence="2" id="KW-0812">Transmembrane</keyword>
<feature type="transmembrane region" description="Helical" evidence="2">
    <location>
        <begin position="185"/>
        <end position="203"/>
    </location>
</feature>
<dbReference type="SMART" id="SM00460">
    <property type="entry name" value="TGc"/>
    <property type="match status" value="1"/>
</dbReference>
<evidence type="ECO:0000259" key="3">
    <source>
        <dbReference type="SMART" id="SM00460"/>
    </source>
</evidence>
<evidence type="ECO:0000313" key="5">
    <source>
        <dbReference type="Proteomes" id="UP000616839"/>
    </source>
</evidence>
<keyword evidence="5" id="KW-1185">Reference proteome</keyword>
<dbReference type="Pfam" id="PF01841">
    <property type="entry name" value="Transglut_core"/>
    <property type="match status" value="1"/>
</dbReference>
<proteinExistence type="predicted"/>
<dbReference type="InterPro" id="IPR021878">
    <property type="entry name" value="TgpA_N"/>
</dbReference>
<feature type="region of interest" description="Disordered" evidence="1">
    <location>
        <begin position="708"/>
        <end position="728"/>
    </location>
</feature>
<feature type="transmembrane region" description="Helical" evidence="2">
    <location>
        <begin position="629"/>
        <end position="649"/>
    </location>
</feature>
<dbReference type="InterPro" id="IPR038765">
    <property type="entry name" value="Papain-like_cys_pep_sf"/>
</dbReference>
<name>A0A927Q1Z9_9ACTN</name>
<feature type="transmembrane region" description="Helical" evidence="2">
    <location>
        <begin position="133"/>
        <end position="153"/>
    </location>
</feature>
<comment type="caution">
    <text evidence="4">The sequence shown here is derived from an EMBL/GenBank/DDBJ whole genome shotgun (WGS) entry which is preliminary data.</text>
</comment>
<accession>A0A927Q1Z9</accession>
<feature type="region of interest" description="Disordered" evidence="1">
    <location>
        <begin position="568"/>
        <end position="624"/>
    </location>
</feature>
<dbReference type="Gene3D" id="3.10.620.30">
    <property type="match status" value="1"/>
</dbReference>
<feature type="transmembrane region" description="Helical" evidence="2">
    <location>
        <begin position="30"/>
        <end position="48"/>
    </location>
</feature>
<evidence type="ECO:0000313" key="4">
    <source>
        <dbReference type="EMBL" id="MBD8869206.1"/>
    </source>
</evidence>
<sequence length="813" mass="86102">MTTTLTTSAPRTERPAATPQRTTPTGSTRLVLASALTAWLTLFAWSGFVERPGTYLNICLVGILLIGGVGLLARRVRFPGIVVVAAQALALMLFANAVWGSAWWPSPASVEATMRSLGQAVTASQQYAAPVPAQVTAVVPLLALGGLVCYLLVDLCAVTLGRVPLAGLPLLLVYSLPVSLLDRSVGWPVFAASAFGFLLMLTFQEGDRIRRWGRPLGTGSPASTVSAQRDTVLVGATATGLAVLLPLLIPTLDLSVFAGGAAGSAGGGREVSIRNPMTDLRRDLTRGADVPVLRVRTDGAETPSYVRLSVLTTFTGRAWTPGARDLPSAQAATGAFPAPIGLAPGVPRATSEWELSTTDAFDSLWLPTPLYVNRVVAGEDWRFDNEVLDVHAAEDDVSASNLDYSLTALRPEITASALVRAGAPPFDLEQEYTELPEDLPGEVLDYATEVTQGLRTDFERAQALQEWFRSEFTYSLERSTEGNSSSDLVDFLTPGTGRVGYCEQFSASMALMARALDIPARVSVGFLNSSQIGEDLYEFSAHDLHAWPELYFDGFGWVRFEPTPQDRARTVPGYSTEELPSDPTTEQPTGPTDEATASDGPQRPTESAAPTAGDAEDDSTGGGLTSAPFLWGGAGLLFLVGLALAPGAVRRTRTERRWRAAGASGSAAVAAEVAWAELRDSVVDCGLTWPSGRSPRVAGALVARSLGAAPDRTAPDRPATGPHANPDASRALDKIVAAVEQARYAAVPAPVRVEELREAVATCVTALRGGLTPRARFRAEWLPASVLSPRHAVTPGPALTRVRSHQDVVDHVG</sequence>
<protein>
    <submittedName>
        <fullName evidence="4">Transglutaminase domain-containing protein</fullName>
    </submittedName>
</protein>
<feature type="domain" description="Transglutaminase-like" evidence="3">
    <location>
        <begin position="494"/>
        <end position="564"/>
    </location>
</feature>
<reference evidence="4" key="1">
    <citation type="submission" date="2020-09" db="EMBL/GenBank/DDBJ databases">
        <title>Nocardioides sp. strain MJB4 16S ribosomal RNA gene Genome sequencing and assembly.</title>
        <authorList>
            <person name="Kim I."/>
        </authorList>
    </citation>
    <scope>NUCLEOTIDE SEQUENCE</scope>
    <source>
        <strain evidence="4">MJB4</strain>
    </source>
</reference>
<dbReference type="EMBL" id="JACYXZ010000001">
    <property type="protein sequence ID" value="MBD8869206.1"/>
    <property type="molecule type" value="Genomic_DNA"/>
</dbReference>
<feature type="transmembrane region" description="Helical" evidence="2">
    <location>
        <begin position="160"/>
        <end position="179"/>
    </location>
</feature>
<dbReference type="PANTHER" id="PTHR42736:SF1">
    <property type="entry name" value="PROTEIN-GLUTAMINE GAMMA-GLUTAMYLTRANSFERASE"/>
    <property type="match status" value="1"/>
</dbReference>
<evidence type="ECO:0000256" key="1">
    <source>
        <dbReference type="SAM" id="MobiDB-lite"/>
    </source>
</evidence>
<keyword evidence="2" id="KW-1133">Transmembrane helix</keyword>
<feature type="transmembrane region" description="Helical" evidence="2">
    <location>
        <begin position="231"/>
        <end position="249"/>
    </location>
</feature>
<gene>
    <name evidence="4" type="ORF">IE331_06170</name>
</gene>
<keyword evidence="2" id="KW-0472">Membrane</keyword>